<name>A0A4Y7RTZ3_9FIRM</name>
<dbReference type="RefSeq" id="WP_134212936.1">
    <property type="nucleotide sequence ID" value="NZ_QFFZ01000007.1"/>
</dbReference>
<dbReference type="InterPro" id="IPR011717">
    <property type="entry name" value="TPR-4"/>
</dbReference>
<keyword evidence="4" id="KW-1185">Reference proteome</keyword>
<organism evidence="3 4">
    <name type="scientific">Pelotomaculum propionicicum</name>
    <dbReference type="NCBI Taxonomy" id="258475"/>
    <lineage>
        <taxon>Bacteria</taxon>
        <taxon>Bacillati</taxon>
        <taxon>Bacillota</taxon>
        <taxon>Clostridia</taxon>
        <taxon>Eubacteriales</taxon>
        <taxon>Desulfotomaculaceae</taxon>
        <taxon>Pelotomaculum</taxon>
    </lineage>
</organism>
<proteinExistence type="predicted"/>
<evidence type="ECO:0000256" key="2">
    <source>
        <dbReference type="SAM" id="Coils"/>
    </source>
</evidence>
<dbReference type="Pfam" id="PF07721">
    <property type="entry name" value="TPR_4"/>
    <property type="match status" value="1"/>
</dbReference>
<gene>
    <name evidence="3" type="ORF">Pmgp_01062</name>
</gene>
<feature type="coiled-coil region" evidence="2">
    <location>
        <begin position="383"/>
        <end position="410"/>
    </location>
</feature>
<reference evidence="3 4" key="1">
    <citation type="journal article" date="2018" name="Environ. Microbiol.">
        <title>Novel energy conservation strategies and behaviour of Pelotomaculum schinkii driving syntrophic propionate catabolism.</title>
        <authorList>
            <person name="Hidalgo-Ahumada C.A.P."/>
            <person name="Nobu M.K."/>
            <person name="Narihiro T."/>
            <person name="Tamaki H."/>
            <person name="Liu W.T."/>
            <person name="Kamagata Y."/>
            <person name="Stams A.J.M."/>
            <person name="Imachi H."/>
            <person name="Sousa D.Z."/>
        </authorList>
    </citation>
    <scope>NUCLEOTIDE SEQUENCE [LARGE SCALE GENOMIC DNA]</scope>
    <source>
        <strain evidence="3 4">MGP</strain>
    </source>
</reference>
<evidence type="ECO:0000313" key="3">
    <source>
        <dbReference type="EMBL" id="TEB12445.1"/>
    </source>
</evidence>
<dbReference type="Gene3D" id="1.25.40.10">
    <property type="entry name" value="Tetratricopeptide repeat domain"/>
    <property type="match status" value="1"/>
</dbReference>
<dbReference type="Proteomes" id="UP000297597">
    <property type="component" value="Unassembled WGS sequence"/>
</dbReference>
<protein>
    <submittedName>
        <fullName evidence="3">Uncharacterized protein</fullName>
    </submittedName>
</protein>
<keyword evidence="2" id="KW-0175">Coiled coil</keyword>
<comment type="caution">
    <text evidence="3">The sequence shown here is derived from an EMBL/GenBank/DDBJ whole genome shotgun (WGS) entry which is preliminary data.</text>
</comment>
<dbReference type="OrthoDB" id="1723031at2"/>
<dbReference type="PROSITE" id="PS50005">
    <property type="entry name" value="TPR"/>
    <property type="match status" value="1"/>
</dbReference>
<dbReference type="GO" id="GO:0042802">
    <property type="term" value="F:identical protein binding"/>
    <property type="evidence" value="ECO:0007669"/>
    <property type="project" value="InterPro"/>
</dbReference>
<dbReference type="InterPro" id="IPR019734">
    <property type="entry name" value="TPR_rpt"/>
</dbReference>
<dbReference type="EMBL" id="QFFZ01000007">
    <property type="protein sequence ID" value="TEB12445.1"/>
    <property type="molecule type" value="Genomic_DNA"/>
</dbReference>
<sequence>MDDYIQRLEEKGRKYLEGGDYGKAVKTFNKALAIRENHVIRNNLAMAHYLAGDYDTCLRSLQLNLADGAIPNPYAHSLACLALVKTGQLRAARTQLEKAIKEMDEGTRALARSGKPLAPWNEYAVIVLRAAGALQDHRLVYELYNKWRDRQSNWESAYFGGVAAFNLKKYRQAASCWASIANVWRPFMTMQRVAVLADRGNIPHFTLEYVHFDQDKIMKMAEGALDDPVKMRQMISDSTVRLFYLTIILEEEMDIKLRKLFLSYIIRYGGEWGCRLGKDWLLSPAINDELKITAAMALVENGVLQPGEPVQMYIDNQQREVYLREYIFSPETEAKMARVYEKAMNLARGGKVKEAARLLEVPLLEEGNAYPPAMILLVRLYHNQGEEKKKQQLIDMLESFSENMDDLKLHFEMAYMYLDIEEIDKAVKHVAAIESKRPPAENKEFEKMLSELLMKIYMENEINVYSDFMIQEYRRQVEDKRLAISPSLTQGMKNMPANWLSAACQSYSLAPERLRNDRERQITALLQEEENLQKIIQGMEPTGQELLRYLLQREGWSRINTLTRKFGSMDDDGFYWEDEPPVSTLGQLWLRCLIFIGRAKINGRNTKIAAVPNELRPVLCRLLS</sequence>
<dbReference type="SUPFAM" id="SSF48452">
    <property type="entry name" value="TPR-like"/>
    <property type="match status" value="1"/>
</dbReference>
<evidence type="ECO:0000313" key="4">
    <source>
        <dbReference type="Proteomes" id="UP000297597"/>
    </source>
</evidence>
<feature type="repeat" description="TPR" evidence="1">
    <location>
        <begin position="5"/>
        <end position="38"/>
    </location>
</feature>
<dbReference type="InterPro" id="IPR011990">
    <property type="entry name" value="TPR-like_helical_dom_sf"/>
</dbReference>
<accession>A0A4Y7RTZ3</accession>
<evidence type="ECO:0000256" key="1">
    <source>
        <dbReference type="PROSITE-ProRule" id="PRU00339"/>
    </source>
</evidence>
<keyword evidence="1" id="KW-0802">TPR repeat</keyword>
<dbReference type="AlphaFoldDB" id="A0A4Y7RTZ3"/>